<sequence>MDCYLINGDVPRIMEEFNAYKARIPVYGAVILDTKLEKVLLGVSDDT</sequence>
<organism evidence="1 2">
    <name type="scientific">Haematococcus lacustris</name>
    <name type="common">Green alga</name>
    <name type="synonym">Haematococcus pluvialis</name>
    <dbReference type="NCBI Taxonomy" id="44745"/>
    <lineage>
        <taxon>Eukaryota</taxon>
        <taxon>Viridiplantae</taxon>
        <taxon>Chlorophyta</taxon>
        <taxon>core chlorophytes</taxon>
        <taxon>Chlorophyceae</taxon>
        <taxon>CS clade</taxon>
        <taxon>Chlamydomonadales</taxon>
        <taxon>Haematococcaceae</taxon>
        <taxon>Haematococcus</taxon>
    </lineage>
</organism>
<evidence type="ECO:0000313" key="2">
    <source>
        <dbReference type="Proteomes" id="UP000485058"/>
    </source>
</evidence>
<proteinExistence type="predicted"/>
<accession>A0A6A0AF74</accession>
<gene>
    <name evidence="1" type="ORF">HaLaN_29379</name>
</gene>
<dbReference type="EMBL" id="BLLF01004954">
    <property type="protein sequence ID" value="GFH30507.1"/>
    <property type="molecule type" value="Genomic_DNA"/>
</dbReference>
<evidence type="ECO:0000313" key="1">
    <source>
        <dbReference type="EMBL" id="GFH30507.1"/>
    </source>
</evidence>
<keyword evidence="2" id="KW-1185">Reference proteome</keyword>
<dbReference type="AlphaFoldDB" id="A0A6A0AF74"/>
<protein>
    <submittedName>
        <fullName evidence="1">Uncharacterized protein</fullName>
    </submittedName>
</protein>
<dbReference type="Proteomes" id="UP000485058">
    <property type="component" value="Unassembled WGS sequence"/>
</dbReference>
<comment type="caution">
    <text evidence="1">The sequence shown here is derived from an EMBL/GenBank/DDBJ whole genome shotgun (WGS) entry which is preliminary data.</text>
</comment>
<reference evidence="1 2" key="1">
    <citation type="submission" date="2020-02" db="EMBL/GenBank/DDBJ databases">
        <title>Draft genome sequence of Haematococcus lacustris strain NIES-144.</title>
        <authorList>
            <person name="Morimoto D."/>
            <person name="Nakagawa S."/>
            <person name="Yoshida T."/>
            <person name="Sawayama S."/>
        </authorList>
    </citation>
    <scope>NUCLEOTIDE SEQUENCE [LARGE SCALE GENOMIC DNA]</scope>
    <source>
        <strain evidence="1 2">NIES-144</strain>
    </source>
</reference>
<name>A0A6A0AF74_HAELA</name>